<reference evidence="1 2" key="1">
    <citation type="journal article" date="2018" name="Sci. Adv.">
        <title>Multi-heme cytochromes provide a pathway for survival in energy-limited environments.</title>
        <authorList>
            <person name="Deng X."/>
            <person name="Dohmae N."/>
            <person name="Nealson K.H."/>
            <person name="Hashimoto K."/>
            <person name="Okamoto A."/>
        </authorList>
    </citation>
    <scope>NUCLEOTIDE SEQUENCE [LARGE SCALE GENOMIC DNA]</scope>
    <source>
        <strain evidence="1 2">IS5</strain>
    </source>
</reference>
<name>A0A2Z6AWB3_9BACT</name>
<dbReference type="EMBL" id="AP017378">
    <property type="protein sequence ID" value="BBD07532.1"/>
    <property type="molecule type" value="Genomic_DNA"/>
</dbReference>
<gene>
    <name evidence="1" type="ORF">DFE_0806</name>
</gene>
<protein>
    <submittedName>
        <fullName evidence="1">Uncharacterized protein</fullName>
    </submittedName>
</protein>
<keyword evidence="2" id="KW-1185">Reference proteome</keyword>
<dbReference type="RefSeq" id="WP_126376865.1">
    <property type="nucleotide sequence ID" value="NZ_AP017378.1"/>
</dbReference>
<dbReference type="Proteomes" id="UP000269883">
    <property type="component" value="Chromosome"/>
</dbReference>
<dbReference type="AlphaFoldDB" id="A0A2Z6AWB3"/>
<accession>A0A2Z6AWB3</accession>
<dbReference type="KEGG" id="dfl:DFE_0806"/>
<sequence length="67" mass="7348">MSSQNVNGLTMVSEMSFGSKSMASQSVREYNETVRKNAEQYSNVITDLRDVKSPAEQATGKVFQALA</sequence>
<evidence type="ECO:0000313" key="1">
    <source>
        <dbReference type="EMBL" id="BBD07532.1"/>
    </source>
</evidence>
<evidence type="ECO:0000313" key="2">
    <source>
        <dbReference type="Proteomes" id="UP000269883"/>
    </source>
</evidence>
<organism evidence="1 2">
    <name type="scientific">Desulfovibrio ferrophilus</name>
    <dbReference type="NCBI Taxonomy" id="241368"/>
    <lineage>
        <taxon>Bacteria</taxon>
        <taxon>Pseudomonadati</taxon>
        <taxon>Thermodesulfobacteriota</taxon>
        <taxon>Desulfovibrionia</taxon>
        <taxon>Desulfovibrionales</taxon>
        <taxon>Desulfovibrionaceae</taxon>
        <taxon>Desulfovibrio</taxon>
    </lineage>
</organism>
<proteinExistence type="predicted"/>